<dbReference type="InterPro" id="IPR051084">
    <property type="entry name" value="H+-coupled_symporters"/>
</dbReference>
<dbReference type="InterPro" id="IPR020846">
    <property type="entry name" value="MFS_dom"/>
</dbReference>
<feature type="transmembrane region" description="Helical" evidence="8">
    <location>
        <begin position="236"/>
        <end position="260"/>
    </location>
</feature>
<name>A0A077AUP5_9PROT</name>
<evidence type="ECO:0000256" key="2">
    <source>
        <dbReference type="ARBA" id="ARBA00022448"/>
    </source>
</evidence>
<dbReference type="HOGENOM" id="CLU_001265_39_0_5"/>
<dbReference type="Gene3D" id="1.20.1250.20">
    <property type="entry name" value="MFS general substrate transporter like domains"/>
    <property type="match status" value="2"/>
</dbReference>
<dbReference type="AlphaFoldDB" id="A0A077AUP5"/>
<feature type="transmembrane region" description="Helical" evidence="8">
    <location>
        <begin position="80"/>
        <end position="99"/>
    </location>
</feature>
<reference evidence="10 11" key="1">
    <citation type="submission" date="2014-07" db="EMBL/GenBank/DDBJ databases">
        <title>Comparative genomic insights into amoeba endosymbionts belonging to the families of Holosporaceae and Candidatus Midichloriaceae within Rickettsiales.</title>
        <authorList>
            <person name="Wang Z."/>
            <person name="Wu M."/>
        </authorList>
    </citation>
    <scope>NUCLEOTIDE SEQUENCE [LARGE SCALE GENOMIC DNA]</scope>
    <source>
        <strain evidence="10">PRA3</strain>
    </source>
</reference>
<feature type="transmembrane region" description="Helical" evidence="8">
    <location>
        <begin position="105"/>
        <end position="125"/>
    </location>
</feature>
<evidence type="ECO:0000256" key="1">
    <source>
        <dbReference type="ARBA" id="ARBA00004651"/>
    </source>
</evidence>
<feature type="transmembrane region" description="Helical" evidence="8">
    <location>
        <begin position="324"/>
        <end position="346"/>
    </location>
</feature>
<dbReference type="InterPro" id="IPR011701">
    <property type="entry name" value="MFS"/>
</dbReference>
<keyword evidence="6 8" id="KW-1133">Transmembrane helix</keyword>
<keyword evidence="11" id="KW-1185">Reference proteome</keyword>
<dbReference type="OrthoDB" id="9783227at2"/>
<evidence type="ECO:0000256" key="3">
    <source>
        <dbReference type="ARBA" id="ARBA00022475"/>
    </source>
</evidence>
<evidence type="ECO:0000313" key="10">
    <source>
        <dbReference type="EMBL" id="AIK96121.1"/>
    </source>
</evidence>
<evidence type="ECO:0000256" key="8">
    <source>
        <dbReference type="SAM" id="Phobius"/>
    </source>
</evidence>
<dbReference type="EMBL" id="CP008941">
    <property type="protein sequence ID" value="AIK96121.1"/>
    <property type="molecule type" value="Genomic_DNA"/>
</dbReference>
<dbReference type="PANTHER" id="PTHR43528:SF1">
    <property type="entry name" value="ALPHA-KETOGLUTARATE PERMEASE"/>
    <property type="match status" value="1"/>
</dbReference>
<proteinExistence type="predicted"/>
<feature type="transmembrane region" description="Helical" evidence="8">
    <location>
        <begin position="296"/>
        <end position="312"/>
    </location>
</feature>
<keyword evidence="4 8" id="KW-0812">Transmembrane</keyword>
<dbReference type="STRING" id="91604.ID47_04235"/>
<accession>A0A077AUP5</accession>
<dbReference type="InterPro" id="IPR036259">
    <property type="entry name" value="MFS_trans_sf"/>
</dbReference>
<dbReference type="SUPFAM" id="SSF103473">
    <property type="entry name" value="MFS general substrate transporter"/>
    <property type="match status" value="1"/>
</dbReference>
<sequence length="413" mass="44299">MTKTLSAKPLLFGSLATAFEWYDYALFGYFANIIGQQFYPSHDPVTSLLATFAVFASGFAMRPLGAIFYGYIGDRVGRKYALAASLLMMAVPTTLLGVLPTYETIGVFASVGLVVIRLLQGLAVGGNYGGSFIFVIEHAPQGREGFAGSLASFGTLGGLFLGSGAATLLTHVLSAEDLRSFGWRIPFLLGSLSAVVGYMIRKYMPEQIAETASSTQLPIKEIWCSYKASVVRAMGIILLDGVGVYIIFVFMTTFATLFLNMPEASVLFWNTLSMGSLVISIPFFGWVGDKIGAKKVLLAVSFGFLGLAYPLYSYLIESRTIESLALLQMLFSVLMGAAYGTLPIVVSTAFPRHVRYTAAGLSFNISVACFGGTAPFMVTGLIDKMGSLYVPAFMIAAVGFISLISLPGIRARN</sequence>
<keyword evidence="3" id="KW-1003">Cell membrane</keyword>
<feature type="domain" description="Major facilitator superfamily (MFS) profile" evidence="9">
    <location>
        <begin position="9"/>
        <end position="413"/>
    </location>
</feature>
<evidence type="ECO:0000256" key="4">
    <source>
        <dbReference type="ARBA" id="ARBA00022692"/>
    </source>
</evidence>
<keyword evidence="5" id="KW-0769">Symport</keyword>
<feature type="transmembrane region" description="Helical" evidence="8">
    <location>
        <begin position="45"/>
        <end position="68"/>
    </location>
</feature>
<feature type="transmembrane region" description="Helical" evidence="8">
    <location>
        <begin position="388"/>
        <end position="409"/>
    </location>
</feature>
<feature type="transmembrane region" description="Helical" evidence="8">
    <location>
        <begin position="181"/>
        <end position="200"/>
    </location>
</feature>
<evidence type="ECO:0000259" key="9">
    <source>
        <dbReference type="PROSITE" id="PS50850"/>
    </source>
</evidence>
<dbReference type="eggNOG" id="COG0477">
    <property type="taxonomic scope" value="Bacteria"/>
</dbReference>
<dbReference type="PANTHER" id="PTHR43528">
    <property type="entry name" value="ALPHA-KETOGLUTARATE PERMEASE"/>
    <property type="match status" value="1"/>
</dbReference>
<comment type="subcellular location">
    <subcellularLocation>
        <location evidence="1">Cell membrane</location>
        <topology evidence="1">Multi-pass membrane protein</topology>
    </subcellularLocation>
</comment>
<organism evidence="10 11">
    <name type="scientific">Candidatus Odyssella acanthamoebae</name>
    <dbReference type="NCBI Taxonomy" id="91604"/>
    <lineage>
        <taxon>Bacteria</taxon>
        <taxon>Pseudomonadati</taxon>
        <taxon>Pseudomonadota</taxon>
        <taxon>Alphaproteobacteria</taxon>
        <taxon>Holosporales</taxon>
        <taxon>Candidatus Paracaedibacteraceae</taxon>
        <taxon>Candidatus Odyssella</taxon>
    </lineage>
</organism>
<evidence type="ECO:0000256" key="5">
    <source>
        <dbReference type="ARBA" id="ARBA00022847"/>
    </source>
</evidence>
<dbReference type="PROSITE" id="PS50850">
    <property type="entry name" value="MFS"/>
    <property type="match status" value="1"/>
</dbReference>
<feature type="transmembrane region" description="Helical" evidence="8">
    <location>
        <begin position="358"/>
        <end position="382"/>
    </location>
</feature>
<dbReference type="Pfam" id="PF07690">
    <property type="entry name" value="MFS_1"/>
    <property type="match status" value="1"/>
</dbReference>
<dbReference type="KEGG" id="paca:ID47_04235"/>
<evidence type="ECO:0000256" key="6">
    <source>
        <dbReference type="ARBA" id="ARBA00022989"/>
    </source>
</evidence>
<dbReference type="GO" id="GO:0015293">
    <property type="term" value="F:symporter activity"/>
    <property type="evidence" value="ECO:0007669"/>
    <property type="project" value="UniProtKB-KW"/>
</dbReference>
<keyword evidence="2" id="KW-0813">Transport</keyword>
<protein>
    <recommendedName>
        <fullName evidence="9">Major facilitator superfamily (MFS) profile domain-containing protein</fullName>
    </recommendedName>
</protein>
<feature type="transmembrane region" description="Helical" evidence="8">
    <location>
        <begin position="146"/>
        <end position="169"/>
    </location>
</feature>
<evidence type="ECO:0000313" key="11">
    <source>
        <dbReference type="Proteomes" id="UP000028926"/>
    </source>
</evidence>
<feature type="transmembrane region" description="Helical" evidence="8">
    <location>
        <begin position="266"/>
        <end position="284"/>
    </location>
</feature>
<keyword evidence="7 8" id="KW-0472">Membrane</keyword>
<gene>
    <name evidence="10" type="ORF">ID47_04235</name>
</gene>
<evidence type="ECO:0000256" key="7">
    <source>
        <dbReference type="ARBA" id="ARBA00023136"/>
    </source>
</evidence>
<dbReference type="RefSeq" id="WP_038464138.1">
    <property type="nucleotide sequence ID" value="NZ_CP008941.1"/>
</dbReference>
<dbReference type="GO" id="GO:0005886">
    <property type="term" value="C:plasma membrane"/>
    <property type="evidence" value="ECO:0007669"/>
    <property type="project" value="UniProtKB-SubCell"/>
</dbReference>
<dbReference type="Proteomes" id="UP000028926">
    <property type="component" value="Chromosome"/>
</dbReference>